<keyword evidence="3" id="KW-1185">Reference proteome</keyword>
<dbReference type="EMBL" id="CYRY02000824">
    <property type="protein sequence ID" value="VCW50374.1"/>
    <property type="molecule type" value="Genomic_DNA"/>
</dbReference>
<organism evidence="2 3">
    <name type="scientific">Gulo gulo</name>
    <name type="common">Wolverine</name>
    <name type="synonym">Gluton</name>
    <dbReference type="NCBI Taxonomy" id="48420"/>
    <lineage>
        <taxon>Eukaryota</taxon>
        <taxon>Metazoa</taxon>
        <taxon>Chordata</taxon>
        <taxon>Craniata</taxon>
        <taxon>Vertebrata</taxon>
        <taxon>Euteleostomi</taxon>
        <taxon>Mammalia</taxon>
        <taxon>Eutheria</taxon>
        <taxon>Laurasiatheria</taxon>
        <taxon>Carnivora</taxon>
        <taxon>Caniformia</taxon>
        <taxon>Musteloidea</taxon>
        <taxon>Mustelidae</taxon>
        <taxon>Guloninae</taxon>
        <taxon>Gulo</taxon>
    </lineage>
</organism>
<evidence type="ECO:0000313" key="2">
    <source>
        <dbReference type="EMBL" id="VCW50374.1"/>
    </source>
</evidence>
<dbReference type="Proteomes" id="UP000269945">
    <property type="component" value="Unassembled WGS sequence"/>
</dbReference>
<protein>
    <submittedName>
        <fullName evidence="2">Uncharacterized protein</fullName>
    </submittedName>
</protein>
<feature type="region of interest" description="Disordered" evidence="1">
    <location>
        <begin position="1"/>
        <end position="32"/>
    </location>
</feature>
<dbReference type="AlphaFoldDB" id="A0A9X9LDK4"/>
<name>A0A9X9LDK4_GULGU</name>
<accession>A0A9X9LDK4</accession>
<feature type="non-terminal residue" evidence="2">
    <location>
        <position position="1"/>
    </location>
</feature>
<proteinExistence type="predicted"/>
<evidence type="ECO:0000313" key="3">
    <source>
        <dbReference type="Proteomes" id="UP000269945"/>
    </source>
</evidence>
<sequence length="72" mass="7722">LASSCNSESSSSFLWGPPQPTQASDFPRPHLGGLKPREMWVGVLPRRRPGGCVVPTRGDPAGQCGLLPKHCR</sequence>
<gene>
    <name evidence="2" type="ORF">BN2614_LOCUS2</name>
</gene>
<evidence type="ECO:0000256" key="1">
    <source>
        <dbReference type="SAM" id="MobiDB-lite"/>
    </source>
</evidence>
<reference evidence="2 3" key="1">
    <citation type="submission" date="2018-10" db="EMBL/GenBank/DDBJ databases">
        <authorList>
            <person name="Ekblom R."/>
            <person name="Jareborg N."/>
        </authorList>
    </citation>
    <scope>NUCLEOTIDE SEQUENCE [LARGE SCALE GENOMIC DNA]</scope>
    <source>
        <tissue evidence="2">Muscle</tissue>
    </source>
</reference>
<feature type="compositionally biased region" description="Low complexity" evidence="1">
    <location>
        <begin position="1"/>
        <end position="12"/>
    </location>
</feature>
<comment type="caution">
    <text evidence="2">The sequence shown here is derived from an EMBL/GenBank/DDBJ whole genome shotgun (WGS) entry which is preliminary data.</text>
</comment>